<reference evidence="1" key="2">
    <citation type="submission" date="2017-11" db="EMBL/GenBank/DDBJ databases">
        <title>Coralsnake Venomics: Analyses of Venom Gland Transcriptomes and Proteomes of Six Brazilian Taxa.</title>
        <authorList>
            <person name="Aird S.D."/>
            <person name="Jorge da Silva N."/>
            <person name="Qiu L."/>
            <person name="Villar-Briones A."/>
            <person name="Aparecida-Saddi V."/>
            <person name="Campos-Telles M.P."/>
            <person name="Grau M."/>
            <person name="Mikheyev A.S."/>
        </authorList>
    </citation>
    <scope>NUCLEOTIDE SEQUENCE</scope>
    <source>
        <tissue evidence="1">Venom_gland</tissue>
    </source>
</reference>
<name>A0A2D4N195_9SAUR</name>
<proteinExistence type="predicted"/>
<dbReference type="AlphaFoldDB" id="A0A2D4N195"/>
<sequence>MSHVTPLCLSCRGHLPVYFQVQLKVLVIKALHEMGSECLRNNSPPIGSAFSTCSSTGLSDLGNFTTCGLQLLAEEAYYGQVKQFWMAGSTLGEEPLLFETFCHQR</sequence>
<organism evidence="1">
    <name type="scientific">Micrurus spixii</name>
    <name type="common">Amazon coral snake</name>
    <dbReference type="NCBI Taxonomy" id="129469"/>
    <lineage>
        <taxon>Eukaryota</taxon>
        <taxon>Metazoa</taxon>
        <taxon>Chordata</taxon>
        <taxon>Craniata</taxon>
        <taxon>Vertebrata</taxon>
        <taxon>Euteleostomi</taxon>
        <taxon>Lepidosauria</taxon>
        <taxon>Squamata</taxon>
        <taxon>Bifurcata</taxon>
        <taxon>Unidentata</taxon>
        <taxon>Episquamata</taxon>
        <taxon>Toxicofera</taxon>
        <taxon>Serpentes</taxon>
        <taxon>Colubroidea</taxon>
        <taxon>Elapidae</taxon>
        <taxon>Elapinae</taxon>
        <taxon>Micrurus</taxon>
    </lineage>
</organism>
<evidence type="ECO:0000313" key="1">
    <source>
        <dbReference type="EMBL" id="LAB39098.1"/>
    </source>
</evidence>
<reference evidence="1" key="1">
    <citation type="submission" date="2017-07" db="EMBL/GenBank/DDBJ databases">
        <authorList>
            <person name="Mikheyev A."/>
            <person name="Grau M."/>
        </authorList>
    </citation>
    <scope>NUCLEOTIDE SEQUENCE</scope>
    <source>
        <tissue evidence="1">Venom_gland</tissue>
    </source>
</reference>
<accession>A0A2D4N195</accession>
<dbReference type="EMBL" id="IACM01137977">
    <property type="protein sequence ID" value="LAB39098.1"/>
    <property type="molecule type" value="Transcribed_RNA"/>
</dbReference>
<protein>
    <submittedName>
        <fullName evidence="1">Uncharacterized protein</fullName>
    </submittedName>
</protein>